<keyword evidence="6" id="KW-1185">Reference proteome</keyword>
<dbReference type="Pfam" id="PF09431">
    <property type="entry name" value="SPIN90_LRD"/>
    <property type="match status" value="1"/>
</dbReference>
<feature type="domain" description="SH3" evidence="4">
    <location>
        <begin position="11"/>
        <end position="73"/>
    </location>
</feature>
<dbReference type="Pfam" id="PF00018">
    <property type="entry name" value="SH3_1"/>
    <property type="match status" value="1"/>
</dbReference>
<name>A0AAN9V5C3_9ORTH</name>
<dbReference type="PANTHER" id="PTHR13357">
    <property type="entry name" value="SH3 ADAPTER PROTEIN SPIN90 NCK INTERACTING PROTEIN WITH SH3 DOMAIN"/>
    <property type="match status" value="1"/>
</dbReference>
<comment type="caution">
    <text evidence="5">The sequence shown here is derived from an EMBL/GenBank/DDBJ whole genome shotgun (WGS) entry which is preliminary data.</text>
</comment>
<dbReference type="InterPro" id="IPR036028">
    <property type="entry name" value="SH3-like_dom_sf"/>
</dbReference>
<sequence length="667" mass="75470">MGESGNDSEAETQEMLKALYDFKATFAKTLSFHENDLFILHHSNTKQRNWWQVINEKGQVGYVPSNYVTAIQVSPHYWVEFLNGCLEALNNESAKSGGSLPSDRQDLLQKLMERRRLASIMCTPSKRRHAPVPPDFSDGAATPIQSYPDGNVQPTISATSYVTAPALLQTSQKSASLEKIAGDQSSSYIETHTKLTERKGQKHSRSHAHGQQSGPKKTTSTPVFKTGRKTDGQENDSLIALTPQDSSGSVALNVDTGSQSAYMLVDQVRRHTQLSHELSRVAVAVVIAGVRDLVGTTPELISSLSAILESVQGPLKAPAPLLEDSHDARRLRLIFSELTQCKEDSQQRSWMLYEDEATIIEYIKELTSILNNADAAISRHIVAADQYSGVSSLAQYYQMETRWSIRQLLLQAFGVICSLDATAQTLLLNSVLPMELARDMRSNPRNMPRLNYSSLLLTMLFSMGEPIPITHLEHLGEDFITFLFDLMESPPDTDVEEQIPDLFLNLILSYNLQFKSFTENIMLKSLLKRSIAKTFTEKILLLLNREEDPVRVFEHKPAPPHSVLKLFIDLFSNDRTATLFYTNDTKVLIDIIVRQLADLSPGDNRRRQYLELCRLVMRNTPYHEHHHRRDELLKCFTRIFCEETDASRHDQQLVREISNEFPQYFKA</sequence>
<dbReference type="AlphaFoldDB" id="A0AAN9V5C3"/>
<dbReference type="PANTHER" id="PTHR13357:SF1">
    <property type="entry name" value="NCK-INTERACTING PROTEIN WITH SH3 DOMAIN"/>
    <property type="match status" value="1"/>
</dbReference>
<dbReference type="GO" id="GO:0006897">
    <property type="term" value="P:endocytosis"/>
    <property type="evidence" value="ECO:0007669"/>
    <property type="project" value="TreeGrafter"/>
</dbReference>
<reference evidence="5 6" key="1">
    <citation type="submission" date="2024-03" db="EMBL/GenBank/DDBJ databases">
        <title>The genome assembly and annotation of the cricket Gryllus longicercus Weissman &amp; Gray.</title>
        <authorList>
            <person name="Szrajer S."/>
            <person name="Gray D."/>
            <person name="Ylla G."/>
        </authorList>
    </citation>
    <scope>NUCLEOTIDE SEQUENCE [LARGE SCALE GENOMIC DNA]</scope>
    <source>
        <strain evidence="5">DAG 2021-001</strain>
        <tissue evidence="5">Whole body minus gut</tissue>
    </source>
</reference>
<dbReference type="InterPro" id="IPR001452">
    <property type="entry name" value="SH3_domain"/>
</dbReference>
<evidence type="ECO:0000313" key="6">
    <source>
        <dbReference type="Proteomes" id="UP001378592"/>
    </source>
</evidence>
<dbReference type="Gene3D" id="2.30.30.40">
    <property type="entry name" value="SH3 Domains"/>
    <property type="match status" value="1"/>
</dbReference>
<dbReference type="SMART" id="SM00326">
    <property type="entry name" value="SH3"/>
    <property type="match status" value="1"/>
</dbReference>
<evidence type="ECO:0000313" key="5">
    <source>
        <dbReference type="EMBL" id="KAK7791899.1"/>
    </source>
</evidence>
<keyword evidence="1 2" id="KW-0728">SH3 domain</keyword>
<proteinExistence type="predicted"/>
<evidence type="ECO:0000256" key="3">
    <source>
        <dbReference type="SAM" id="MobiDB-lite"/>
    </source>
</evidence>
<organism evidence="5 6">
    <name type="scientific">Gryllus longicercus</name>
    <dbReference type="NCBI Taxonomy" id="2509291"/>
    <lineage>
        <taxon>Eukaryota</taxon>
        <taxon>Metazoa</taxon>
        <taxon>Ecdysozoa</taxon>
        <taxon>Arthropoda</taxon>
        <taxon>Hexapoda</taxon>
        <taxon>Insecta</taxon>
        <taxon>Pterygota</taxon>
        <taxon>Neoptera</taxon>
        <taxon>Polyneoptera</taxon>
        <taxon>Orthoptera</taxon>
        <taxon>Ensifera</taxon>
        <taxon>Gryllidea</taxon>
        <taxon>Grylloidea</taxon>
        <taxon>Gryllidae</taxon>
        <taxon>Gryllinae</taxon>
        <taxon>Gryllus</taxon>
    </lineage>
</organism>
<dbReference type="InterPro" id="IPR030125">
    <property type="entry name" value="SPIN90/Ldb17"/>
</dbReference>
<dbReference type="InterPro" id="IPR018556">
    <property type="entry name" value="SPIN90/Ldb17_LRD"/>
</dbReference>
<accession>A0AAN9V5C3</accession>
<evidence type="ECO:0000256" key="1">
    <source>
        <dbReference type="ARBA" id="ARBA00022443"/>
    </source>
</evidence>
<dbReference type="GO" id="GO:0071933">
    <property type="term" value="F:Arp2/3 complex binding"/>
    <property type="evidence" value="ECO:0007669"/>
    <property type="project" value="TreeGrafter"/>
</dbReference>
<dbReference type="EMBL" id="JAZDUA010000488">
    <property type="protein sequence ID" value="KAK7791899.1"/>
    <property type="molecule type" value="Genomic_DNA"/>
</dbReference>
<gene>
    <name evidence="5" type="ORF">R5R35_005422</name>
</gene>
<feature type="region of interest" description="Disordered" evidence="3">
    <location>
        <begin position="194"/>
        <end position="235"/>
    </location>
</feature>
<dbReference type="SUPFAM" id="SSF50044">
    <property type="entry name" value="SH3-domain"/>
    <property type="match status" value="1"/>
</dbReference>
<dbReference type="Proteomes" id="UP001378592">
    <property type="component" value="Unassembled WGS sequence"/>
</dbReference>
<dbReference type="PROSITE" id="PS50002">
    <property type="entry name" value="SH3"/>
    <property type="match status" value="1"/>
</dbReference>
<evidence type="ECO:0000256" key="2">
    <source>
        <dbReference type="PROSITE-ProRule" id="PRU00192"/>
    </source>
</evidence>
<feature type="compositionally biased region" description="Polar residues" evidence="3">
    <location>
        <begin position="209"/>
        <end position="223"/>
    </location>
</feature>
<protein>
    <recommendedName>
        <fullName evidence="4">SH3 domain-containing protein</fullName>
    </recommendedName>
</protein>
<evidence type="ECO:0000259" key="4">
    <source>
        <dbReference type="PROSITE" id="PS50002"/>
    </source>
</evidence>